<gene>
    <name evidence="10" type="primary">argS</name>
    <name evidence="14" type="ORF">THSYN_11045</name>
</gene>
<evidence type="ECO:0000256" key="11">
    <source>
        <dbReference type="RuleBase" id="RU363038"/>
    </source>
</evidence>
<reference evidence="14 15" key="1">
    <citation type="submission" date="2017-03" db="EMBL/GenBank/DDBJ databases">
        <title>Complete genome sequence of Candidatus 'Thiodictyon syntrophicum' sp. nov. strain Cad16T, a photolithoautotroph purple sulfur bacterium isolated from an alpine meromictic lake.</title>
        <authorList>
            <person name="Luedin S.M."/>
            <person name="Pothier J.F."/>
            <person name="Danza F."/>
            <person name="Storelli N."/>
            <person name="Wittwer M."/>
            <person name="Tonolla M."/>
        </authorList>
    </citation>
    <scope>NUCLEOTIDE SEQUENCE [LARGE SCALE GENOMIC DNA]</scope>
    <source>
        <strain evidence="14 15">Cad16T</strain>
    </source>
</reference>
<dbReference type="SUPFAM" id="SSF52374">
    <property type="entry name" value="Nucleotidylyl transferase"/>
    <property type="match status" value="1"/>
</dbReference>
<evidence type="ECO:0000256" key="10">
    <source>
        <dbReference type="HAMAP-Rule" id="MF_00123"/>
    </source>
</evidence>
<dbReference type="FunFam" id="1.10.730.10:FF:000008">
    <property type="entry name" value="Arginine--tRNA ligase"/>
    <property type="match status" value="1"/>
</dbReference>
<dbReference type="KEGG" id="tsy:THSYN_11045"/>
<dbReference type="SMART" id="SM00836">
    <property type="entry name" value="DALR_1"/>
    <property type="match status" value="1"/>
</dbReference>
<dbReference type="EMBL" id="CP020370">
    <property type="protein sequence ID" value="AUB81437.1"/>
    <property type="molecule type" value="Genomic_DNA"/>
</dbReference>
<keyword evidence="15" id="KW-1185">Reference proteome</keyword>
<dbReference type="Pfam" id="PF03485">
    <property type="entry name" value="Arg_tRNA_synt_N"/>
    <property type="match status" value="1"/>
</dbReference>
<dbReference type="GO" id="GO:0004814">
    <property type="term" value="F:arginine-tRNA ligase activity"/>
    <property type="evidence" value="ECO:0007669"/>
    <property type="project" value="UniProtKB-UniRule"/>
</dbReference>
<sequence length="589" mass="65576">MKQQITDLLRAGLAHLTADGAWDAIDLPQPQVERTRDQAHGDFATNLALLLAKPARARPREVAERLVAALPASPLVARVEIAGPGFINFFLAADAYRSVVPAILSAGHDYGRSRRGAGRRVQVEFVSANPTGPLHVGHGRGAAYGAAVADLLAAVGYEVHREYYVNDAGRQMDILATSVWLRYLELCGEAIEFPSNGYKGDYVWDIAATLHREHADDYRTDTALVFAGVPADECEGQDGGDKEDHIDALISAAKRLLGDNRYRYCFELALNTILDDIRTDLAEFGVEYQEWFSERSLAERGAVNRALERLREAGHVFEQGGAQWFRSSAFGDEKDRVLVRENGQGTYFASDIAYHMDKLERGFERVIDIWGADHHGYVPRVKAALKALGDDADRLDVLLVQFAILYRGGERAQMSTRSGQFVTLRELRKEVGRDAARFFYVMRRCEQHLDFDLDLAKSQSADNPVYYCQYAHARVCSVLRQAADKGMVVDPSPGAANLERLTEDHEQALLRTLARYPELVDTAAANHEPHLVATYLRELANELHTYYNAHQFLVDDTALRDARIKLILAVRQVLRNGLALLGVTAPEAM</sequence>
<evidence type="ECO:0000313" key="15">
    <source>
        <dbReference type="Proteomes" id="UP000232638"/>
    </source>
</evidence>
<keyword evidence="6 10" id="KW-0067">ATP-binding</keyword>
<dbReference type="Gene3D" id="3.40.50.620">
    <property type="entry name" value="HUPs"/>
    <property type="match status" value="1"/>
</dbReference>
<dbReference type="EC" id="6.1.1.19" evidence="10"/>
<dbReference type="RefSeq" id="WP_100919209.1">
    <property type="nucleotide sequence ID" value="NZ_CP020370.1"/>
</dbReference>
<keyword evidence="3 10" id="KW-0963">Cytoplasm</keyword>
<name>A0A2K8U7B1_9GAMM</name>
<keyword evidence="4 10" id="KW-0436">Ligase</keyword>
<evidence type="ECO:0000256" key="5">
    <source>
        <dbReference type="ARBA" id="ARBA00022741"/>
    </source>
</evidence>
<evidence type="ECO:0000256" key="7">
    <source>
        <dbReference type="ARBA" id="ARBA00022917"/>
    </source>
</evidence>
<dbReference type="SUPFAM" id="SSF55190">
    <property type="entry name" value="Arginyl-tRNA synthetase (ArgRS), N-terminal 'additional' domain"/>
    <property type="match status" value="1"/>
</dbReference>
<dbReference type="InterPro" id="IPR008909">
    <property type="entry name" value="DALR_anticod-bd"/>
</dbReference>
<protein>
    <recommendedName>
        <fullName evidence="10">Arginine--tRNA ligase</fullName>
        <ecNumber evidence="10">6.1.1.19</ecNumber>
    </recommendedName>
    <alternativeName>
        <fullName evidence="10">Arginyl-tRNA synthetase</fullName>
        <shortName evidence="10">ArgRS</shortName>
    </alternativeName>
</protein>
<accession>A0A2K8U7B1</accession>
<evidence type="ECO:0000259" key="13">
    <source>
        <dbReference type="SMART" id="SM01016"/>
    </source>
</evidence>
<dbReference type="PRINTS" id="PR01038">
    <property type="entry name" value="TRNASYNTHARG"/>
</dbReference>
<evidence type="ECO:0000256" key="9">
    <source>
        <dbReference type="ARBA" id="ARBA00049339"/>
    </source>
</evidence>
<comment type="catalytic activity">
    <reaction evidence="9 10">
        <text>tRNA(Arg) + L-arginine + ATP = L-arginyl-tRNA(Arg) + AMP + diphosphate</text>
        <dbReference type="Rhea" id="RHEA:20301"/>
        <dbReference type="Rhea" id="RHEA-COMP:9658"/>
        <dbReference type="Rhea" id="RHEA-COMP:9673"/>
        <dbReference type="ChEBI" id="CHEBI:30616"/>
        <dbReference type="ChEBI" id="CHEBI:32682"/>
        <dbReference type="ChEBI" id="CHEBI:33019"/>
        <dbReference type="ChEBI" id="CHEBI:78442"/>
        <dbReference type="ChEBI" id="CHEBI:78513"/>
        <dbReference type="ChEBI" id="CHEBI:456215"/>
        <dbReference type="EC" id="6.1.1.19"/>
    </reaction>
</comment>
<dbReference type="AlphaFoldDB" id="A0A2K8U7B1"/>
<dbReference type="Proteomes" id="UP000232638">
    <property type="component" value="Chromosome"/>
</dbReference>
<dbReference type="InterPro" id="IPR014729">
    <property type="entry name" value="Rossmann-like_a/b/a_fold"/>
</dbReference>
<feature type="domain" description="Arginyl tRNA synthetase N-terminal" evidence="13">
    <location>
        <begin position="3"/>
        <end position="91"/>
    </location>
</feature>
<keyword evidence="5 10" id="KW-0547">Nucleotide-binding</keyword>
<dbReference type="CDD" id="cd00671">
    <property type="entry name" value="ArgRS_core"/>
    <property type="match status" value="1"/>
</dbReference>
<comment type="similarity">
    <text evidence="2 10 11">Belongs to the class-I aminoacyl-tRNA synthetase family.</text>
</comment>
<dbReference type="InterPro" id="IPR035684">
    <property type="entry name" value="ArgRS_core"/>
</dbReference>
<evidence type="ECO:0000256" key="4">
    <source>
        <dbReference type="ARBA" id="ARBA00022598"/>
    </source>
</evidence>
<evidence type="ECO:0000256" key="8">
    <source>
        <dbReference type="ARBA" id="ARBA00023146"/>
    </source>
</evidence>
<dbReference type="InterPro" id="IPR005148">
    <property type="entry name" value="Arg-tRNA-synth_N"/>
</dbReference>
<dbReference type="HAMAP" id="MF_00123">
    <property type="entry name" value="Arg_tRNA_synth"/>
    <property type="match status" value="1"/>
</dbReference>
<dbReference type="GO" id="GO:0006420">
    <property type="term" value="P:arginyl-tRNA aminoacylation"/>
    <property type="evidence" value="ECO:0007669"/>
    <property type="project" value="UniProtKB-UniRule"/>
</dbReference>
<dbReference type="PANTHER" id="PTHR11956">
    <property type="entry name" value="ARGINYL-TRNA SYNTHETASE"/>
    <property type="match status" value="1"/>
</dbReference>
<feature type="short sequence motif" description="'HIGH' region" evidence="10">
    <location>
        <begin position="128"/>
        <end position="138"/>
    </location>
</feature>
<evidence type="ECO:0000256" key="3">
    <source>
        <dbReference type="ARBA" id="ARBA00022490"/>
    </source>
</evidence>
<evidence type="ECO:0000256" key="2">
    <source>
        <dbReference type="ARBA" id="ARBA00005594"/>
    </source>
</evidence>
<keyword evidence="7 10" id="KW-0648">Protein biosynthesis</keyword>
<organism evidence="14 15">
    <name type="scientific">Candidatus Thiodictyon syntrophicum</name>
    <dbReference type="NCBI Taxonomy" id="1166950"/>
    <lineage>
        <taxon>Bacteria</taxon>
        <taxon>Pseudomonadati</taxon>
        <taxon>Pseudomonadota</taxon>
        <taxon>Gammaproteobacteria</taxon>
        <taxon>Chromatiales</taxon>
        <taxon>Chromatiaceae</taxon>
        <taxon>Thiodictyon</taxon>
    </lineage>
</organism>
<dbReference type="Gene3D" id="1.10.730.10">
    <property type="entry name" value="Isoleucyl-tRNA Synthetase, Domain 1"/>
    <property type="match status" value="1"/>
</dbReference>
<feature type="domain" description="DALR anticodon binding" evidence="12">
    <location>
        <begin position="468"/>
        <end position="589"/>
    </location>
</feature>
<dbReference type="Gene3D" id="3.30.1360.70">
    <property type="entry name" value="Arginyl tRNA synthetase N-terminal domain"/>
    <property type="match status" value="1"/>
</dbReference>
<dbReference type="InterPro" id="IPR001278">
    <property type="entry name" value="Arg-tRNA-ligase"/>
</dbReference>
<dbReference type="FunFam" id="3.30.1360.70:FF:000003">
    <property type="entry name" value="Arginine--tRNA ligase"/>
    <property type="match status" value="1"/>
</dbReference>
<keyword evidence="8 10" id="KW-0030">Aminoacyl-tRNA synthetase</keyword>
<dbReference type="OrthoDB" id="9803211at2"/>
<evidence type="ECO:0000256" key="6">
    <source>
        <dbReference type="ARBA" id="ARBA00022840"/>
    </source>
</evidence>
<proteinExistence type="inferred from homology"/>
<dbReference type="InterPro" id="IPR009080">
    <property type="entry name" value="tRNAsynth_Ia_anticodon-bd"/>
</dbReference>
<comment type="subcellular location">
    <subcellularLocation>
        <location evidence="1 10">Cytoplasm</location>
    </subcellularLocation>
</comment>
<dbReference type="NCBIfam" id="TIGR00456">
    <property type="entry name" value="argS"/>
    <property type="match status" value="1"/>
</dbReference>
<dbReference type="PROSITE" id="PS00178">
    <property type="entry name" value="AA_TRNA_LIGASE_I"/>
    <property type="match status" value="1"/>
</dbReference>
<dbReference type="Pfam" id="PF05746">
    <property type="entry name" value="DALR_1"/>
    <property type="match status" value="1"/>
</dbReference>
<dbReference type="GO" id="GO:0005524">
    <property type="term" value="F:ATP binding"/>
    <property type="evidence" value="ECO:0007669"/>
    <property type="project" value="UniProtKB-UniRule"/>
</dbReference>
<evidence type="ECO:0000313" key="14">
    <source>
        <dbReference type="EMBL" id="AUB81437.1"/>
    </source>
</evidence>
<dbReference type="SUPFAM" id="SSF47323">
    <property type="entry name" value="Anticodon-binding domain of a subclass of class I aminoacyl-tRNA synthetases"/>
    <property type="match status" value="1"/>
</dbReference>
<dbReference type="PANTHER" id="PTHR11956:SF5">
    <property type="entry name" value="ARGININE--TRNA LIGASE, CYTOPLASMIC"/>
    <property type="match status" value="1"/>
</dbReference>
<dbReference type="CDD" id="cd07956">
    <property type="entry name" value="Anticodon_Ia_Arg"/>
    <property type="match status" value="1"/>
</dbReference>
<evidence type="ECO:0000256" key="1">
    <source>
        <dbReference type="ARBA" id="ARBA00004496"/>
    </source>
</evidence>
<comment type="subunit">
    <text evidence="10">Monomer.</text>
</comment>
<dbReference type="InterPro" id="IPR036695">
    <property type="entry name" value="Arg-tRNA-synth_N_sf"/>
</dbReference>
<dbReference type="Pfam" id="PF00750">
    <property type="entry name" value="tRNA-synt_1d"/>
    <property type="match status" value="2"/>
</dbReference>
<dbReference type="SMART" id="SM01016">
    <property type="entry name" value="Arg_tRNA_synt_N"/>
    <property type="match status" value="1"/>
</dbReference>
<evidence type="ECO:0000259" key="12">
    <source>
        <dbReference type="SMART" id="SM00836"/>
    </source>
</evidence>
<dbReference type="InterPro" id="IPR001412">
    <property type="entry name" value="aa-tRNA-synth_I_CS"/>
</dbReference>
<dbReference type="GO" id="GO:0005737">
    <property type="term" value="C:cytoplasm"/>
    <property type="evidence" value="ECO:0007669"/>
    <property type="project" value="UniProtKB-SubCell"/>
</dbReference>